<organism evidence="2 3">
    <name type="scientific">Carya illinoinensis</name>
    <name type="common">Pecan</name>
    <dbReference type="NCBI Taxonomy" id="32201"/>
    <lineage>
        <taxon>Eukaryota</taxon>
        <taxon>Viridiplantae</taxon>
        <taxon>Streptophyta</taxon>
        <taxon>Embryophyta</taxon>
        <taxon>Tracheophyta</taxon>
        <taxon>Spermatophyta</taxon>
        <taxon>Magnoliopsida</taxon>
        <taxon>eudicotyledons</taxon>
        <taxon>Gunneridae</taxon>
        <taxon>Pentapetalae</taxon>
        <taxon>rosids</taxon>
        <taxon>fabids</taxon>
        <taxon>Fagales</taxon>
        <taxon>Juglandaceae</taxon>
        <taxon>Carya</taxon>
    </lineage>
</organism>
<feature type="compositionally biased region" description="Basic and acidic residues" evidence="1">
    <location>
        <begin position="109"/>
        <end position="128"/>
    </location>
</feature>
<comment type="caution">
    <text evidence="2">The sequence shown here is derived from an EMBL/GenBank/DDBJ whole genome shotgun (WGS) entry which is preliminary data.</text>
</comment>
<feature type="compositionally biased region" description="Basic and acidic residues" evidence="1">
    <location>
        <begin position="11"/>
        <end position="22"/>
    </location>
</feature>
<dbReference type="Proteomes" id="UP000811609">
    <property type="component" value="Chromosome 8"/>
</dbReference>
<feature type="region of interest" description="Disordered" evidence="1">
    <location>
        <begin position="101"/>
        <end position="140"/>
    </location>
</feature>
<dbReference type="EMBL" id="CM031816">
    <property type="protein sequence ID" value="KAG6644954.1"/>
    <property type="molecule type" value="Genomic_DNA"/>
</dbReference>
<reference evidence="2" key="1">
    <citation type="submission" date="2020-12" db="EMBL/GenBank/DDBJ databases">
        <title>WGS assembly of Carya illinoinensis cv. Pawnee.</title>
        <authorList>
            <person name="Platts A."/>
            <person name="Shu S."/>
            <person name="Wright S."/>
            <person name="Barry K."/>
            <person name="Edger P."/>
            <person name="Pires J.C."/>
            <person name="Schmutz J."/>
        </authorList>
    </citation>
    <scope>NUCLEOTIDE SEQUENCE</scope>
    <source>
        <tissue evidence="2">Leaf</tissue>
    </source>
</reference>
<proteinExistence type="predicted"/>
<protein>
    <submittedName>
        <fullName evidence="2">Uncharacterized protein</fullName>
    </submittedName>
</protein>
<keyword evidence="3" id="KW-1185">Reference proteome</keyword>
<evidence type="ECO:0000256" key="1">
    <source>
        <dbReference type="SAM" id="MobiDB-lite"/>
    </source>
</evidence>
<dbReference type="AlphaFoldDB" id="A0A8T1PT24"/>
<feature type="region of interest" description="Disordered" evidence="1">
    <location>
        <begin position="1"/>
        <end position="30"/>
    </location>
</feature>
<evidence type="ECO:0000313" key="3">
    <source>
        <dbReference type="Proteomes" id="UP000811609"/>
    </source>
</evidence>
<name>A0A8T1PT24_CARIL</name>
<sequence length="140" mass="15714">MPRLNLSGPKGLREGLSMDRQKQRVGLDNGEVHISGKPKSIFKGRSLLNIEMQADEALKEQINGINLLQKKGKWKKIARAKGMVSSSEVVKLLRKRSLIDEKEEGQGEDSYKKQRGDNVVEDFVDHDQVAAATKQPHQEP</sequence>
<gene>
    <name evidence="2" type="ORF">CIPAW_08G087800</name>
</gene>
<accession>A0A8T1PT24</accession>
<evidence type="ECO:0000313" key="2">
    <source>
        <dbReference type="EMBL" id="KAG6644954.1"/>
    </source>
</evidence>